<dbReference type="GeneID" id="92517151"/>
<dbReference type="Proteomes" id="UP000673552">
    <property type="component" value="Chromosome 7"/>
</dbReference>
<dbReference type="AlphaFoldDB" id="A0A836H7C3"/>
<sequence>MRKHGGHTEACRYAVMKALAITCALDSIARCTTSEQVSRQGEPEGPLRRALTFLRKNEDMMLLM</sequence>
<proteinExistence type="predicted"/>
<dbReference type="RefSeq" id="XP_067180996.1">
    <property type="nucleotide sequence ID" value="XM_067324639.1"/>
</dbReference>
<evidence type="ECO:0000313" key="2">
    <source>
        <dbReference type="Proteomes" id="UP000673552"/>
    </source>
</evidence>
<organism evidence="1 2">
    <name type="scientific">Leishmania martiniquensis</name>
    <dbReference type="NCBI Taxonomy" id="1580590"/>
    <lineage>
        <taxon>Eukaryota</taxon>
        <taxon>Discoba</taxon>
        <taxon>Euglenozoa</taxon>
        <taxon>Kinetoplastea</taxon>
        <taxon>Metakinetoplastina</taxon>
        <taxon>Trypanosomatida</taxon>
        <taxon>Trypanosomatidae</taxon>
        <taxon>Leishmaniinae</taxon>
        <taxon>Leishmania</taxon>
    </lineage>
</organism>
<dbReference type="EMBL" id="JAFEUZ010000007">
    <property type="protein sequence ID" value="KAG5486144.1"/>
    <property type="molecule type" value="Genomic_DNA"/>
</dbReference>
<reference evidence="1 2" key="1">
    <citation type="submission" date="2021-03" db="EMBL/GenBank/DDBJ databases">
        <title>Leishmania (Mundinia) martiniquensis Genome sequencing and assembly.</title>
        <authorList>
            <person name="Almutairi H."/>
            <person name="Gatherer D."/>
        </authorList>
    </citation>
    <scope>NUCLEOTIDE SEQUENCE [LARGE SCALE GENOMIC DNA]</scope>
    <source>
        <strain evidence="1">LSCM1</strain>
    </source>
</reference>
<comment type="caution">
    <text evidence="1">The sequence shown here is derived from an EMBL/GenBank/DDBJ whole genome shotgun (WGS) entry which is preliminary data.</text>
</comment>
<accession>A0A836H7C3</accession>
<protein>
    <submittedName>
        <fullName evidence="1">Uncharacterized protein</fullName>
    </submittedName>
</protein>
<name>A0A836H7C3_9TRYP</name>
<dbReference type="KEGG" id="lmat:92517151"/>
<evidence type="ECO:0000313" key="1">
    <source>
        <dbReference type="EMBL" id="KAG5486144.1"/>
    </source>
</evidence>
<gene>
    <name evidence="1" type="ORF">LSCM1_07259</name>
</gene>
<keyword evidence="2" id="KW-1185">Reference proteome</keyword>